<gene>
    <name evidence="2" type="ORF">F511_35905</name>
</gene>
<proteinExistence type="predicted"/>
<dbReference type="Proteomes" id="UP000250235">
    <property type="component" value="Unassembled WGS sequence"/>
</dbReference>
<reference evidence="2 3" key="1">
    <citation type="journal article" date="2015" name="Proc. Natl. Acad. Sci. U.S.A.">
        <title>The resurrection genome of Boea hygrometrica: A blueprint for survival of dehydration.</title>
        <authorList>
            <person name="Xiao L."/>
            <person name="Yang G."/>
            <person name="Zhang L."/>
            <person name="Yang X."/>
            <person name="Zhao S."/>
            <person name="Ji Z."/>
            <person name="Zhou Q."/>
            <person name="Hu M."/>
            <person name="Wang Y."/>
            <person name="Chen M."/>
            <person name="Xu Y."/>
            <person name="Jin H."/>
            <person name="Xiao X."/>
            <person name="Hu G."/>
            <person name="Bao F."/>
            <person name="Hu Y."/>
            <person name="Wan P."/>
            <person name="Li L."/>
            <person name="Deng X."/>
            <person name="Kuang T."/>
            <person name="Xiang C."/>
            <person name="Zhu J.K."/>
            <person name="Oliver M.J."/>
            <person name="He Y."/>
        </authorList>
    </citation>
    <scope>NUCLEOTIDE SEQUENCE [LARGE SCALE GENOMIC DNA]</scope>
    <source>
        <strain evidence="3">cv. XS01</strain>
    </source>
</reference>
<sequence length="552" mass="61680">MAASLLQNALQGCPFVIYEQDLEHFFANAVVKGDSVISRVQGKYVQIYEERFTGVFGLPTEGLTSMDEVPKDLIYDARSAFYAFGEPIKTSCKKKEMKIEFRLLNDILAKTVTAKAGSFDAVTHERFILMNAIHSSQRVCGSNLSSFEGRSRSDCGRGEDLPTVENSYSQNCWHLCCQNKSLPTDSEEVKEKEPAMEKVAKAASKRRPAPNVEPVAKKKRKTVGRDAPLEKNLAIVPVSDEEEIGEEEPVKEGTAVEKPAVEETVEEIIAKEKNDGEEIVATETVEKEKEKEMYTEETTVETTTEKTAKATVEVETTEKEANKEAIDSEGTESLSKVLKLTETSMSDEESMSIEDIFETIPANMMFPSVSAEEPTKIKFGRSIELREVDWYKTTLPTIDPADKGKETLVEVIKGNPAKELFASLGSGRGPDWRNYRNLPRRAGFLKHRLEPGTSASEVQTRDDVDELKAALSSKITSLDMEFAGANCRQRWSLTQIHDVLKEVQTQKAALMQELNEFRLETQEGLNTLRAQLSKIIAYINRGRDDKKGEESS</sequence>
<dbReference type="EMBL" id="KV012572">
    <property type="protein sequence ID" value="KZV24620.1"/>
    <property type="molecule type" value="Genomic_DNA"/>
</dbReference>
<feature type="region of interest" description="Disordered" evidence="1">
    <location>
        <begin position="286"/>
        <end position="308"/>
    </location>
</feature>
<name>A0A2Z7AUR8_9LAMI</name>
<evidence type="ECO:0000313" key="2">
    <source>
        <dbReference type="EMBL" id="KZV24620.1"/>
    </source>
</evidence>
<dbReference type="AlphaFoldDB" id="A0A2Z7AUR8"/>
<evidence type="ECO:0000256" key="1">
    <source>
        <dbReference type="SAM" id="MobiDB-lite"/>
    </source>
</evidence>
<keyword evidence="3" id="KW-1185">Reference proteome</keyword>
<evidence type="ECO:0000313" key="3">
    <source>
        <dbReference type="Proteomes" id="UP000250235"/>
    </source>
</evidence>
<feature type="region of interest" description="Disordered" evidence="1">
    <location>
        <begin position="199"/>
        <end position="222"/>
    </location>
</feature>
<accession>A0A2Z7AUR8</accession>
<protein>
    <submittedName>
        <fullName evidence="2">Uncharacterized protein</fullName>
    </submittedName>
</protein>
<organism evidence="2 3">
    <name type="scientific">Dorcoceras hygrometricum</name>
    <dbReference type="NCBI Taxonomy" id="472368"/>
    <lineage>
        <taxon>Eukaryota</taxon>
        <taxon>Viridiplantae</taxon>
        <taxon>Streptophyta</taxon>
        <taxon>Embryophyta</taxon>
        <taxon>Tracheophyta</taxon>
        <taxon>Spermatophyta</taxon>
        <taxon>Magnoliopsida</taxon>
        <taxon>eudicotyledons</taxon>
        <taxon>Gunneridae</taxon>
        <taxon>Pentapetalae</taxon>
        <taxon>asterids</taxon>
        <taxon>lamiids</taxon>
        <taxon>Lamiales</taxon>
        <taxon>Gesneriaceae</taxon>
        <taxon>Didymocarpoideae</taxon>
        <taxon>Trichosporeae</taxon>
        <taxon>Loxocarpinae</taxon>
        <taxon>Dorcoceras</taxon>
    </lineage>
</organism>